<proteinExistence type="predicted"/>
<evidence type="ECO:0000313" key="1">
    <source>
        <dbReference type="EMBL" id="TDB69095.1"/>
    </source>
</evidence>
<evidence type="ECO:0008006" key="3">
    <source>
        <dbReference type="Google" id="ProtNLM"/>
    </source>
</evidence>
<gene>
    <name evidence="1" type="ORF">EZE20_01805</name>
</gene>
<name>A0A4V2XAV4_9BACT</name>
<dbReference type="Proteomes" id="UP000295706">
    <property type="component" value="Unassembled WGS sequence"/>
</dbReference>
<reference evidence="1 2" key="1">
    <citation type="submission" date="2019-02" db="EMBL/GenBank/DDBJ databases">
        <title>Arundinibacter roseus gen. nov., sp. nov., a new member of the family Cytophagaceae.</title>
        <authorList>
            <person name="Szuroczki S."/>
            <person name="Khayer B."/>
            <person name="Sproer C."/>
            <person name="Toumi M."/>
            <person name="Szabo A."/>
            <person name="Felfoldi T."/>
            <person name="Schumann P."/>
            <person name="Toth E."/>
        </authorList>
    </citation>
    <scope>NUCLEOTIDE SEQUENCE [LARGE SCALE GENOMIC DNA]</scope>
    <source>
        <strain evidence="1 2">DMA-k-7a</strain>
    </source>
</reference>
<accession>A0A4V2XAV4</accession>
<dbReference type="AlphaFoldDB" id="A0A4V2XAV4"/>
<dbReference type="EMBL" id="SMJU01000001">
    <property type="protein sequence ID" value="TDB69095.1"/>
    <property type="molecule type" value="Genomic_DNA"/>
</dbReference>
<keyword evidence="2" id="KW-1185">Reference proteome</keyword>
<sequence>MAGKFKNLSYIARGNSNLGGIARMVAFAESDFEGGTGWPKRADLGETGEVTVAPPLKDAVIGAELSFDHGSCRVKSSKKGALGYQNHDHEVEAKFAGVSPAQMPAVEAFFNEGGVIVAYYKNGNRRVFGASWNPLVIEESDDSGAKGGDPNAISFKGKATDLDFHAPFLASSVTLPTDAMAVKAMPFTVGA</sequence>
<protein>
    <recommendedName>
        <fullName evidence="3">Phage tail protein</fullName>
    </recommendedName>
</protein>
<comment type="caution">
    <text evidence="1">The sequence shown here is derived from an EMBL/GenBank/DDBJ whole genome shotgun (WGS) entry which is preliminary data.</text>
</comment>
<dbReference type="OrthoDB" id="956539at2"/>
<organism evidence="1 2">
    <name type="scientific">Arundinibacter roseus</name>
    <dbReference type="NCBI Taxonomy" id="2070510"/>
    <lineage>
        <taxon>Bacteria</taxon>
        <taxon>Pseudomonadati</taxon>
        <taxon>Bacteroidota</taxon>
        <taxon>Cytophagia</taxon>
        <taxon>Cytophagales</taxon>
        <taxon>Spirosomataceae</taxon>
        <taxon>Arundinibacter</taxon>
    </lineage>
</organism>
<dbReference type="RefSeq" id="WP_132113851.1">
    <property type="nucleotide sequence ID" value="NZ_SMJU01000001.1"/>
</dbReference>
<evidence type="ECO:0000313" key="2">
    <source>
        <dbReference type="Proteomes" id="UP000295706"/>
    </source>
</evidence>